<feature type="domain" description="Myosin N-terminal SH3-like" evidence="11">
    <location>
        <begin position="32"/>
        <end position="82"/>
    </location>
</feature>
<dbReference type="PROSITE" id="PS50096">
    <property type="entry name" value="IQ"/>
    <property type="match status" value="1"/>
</dbReference>
<dbReference type="InterPro" id="IPR027417">
    <property type="entry name" value="P-loop_NTPase"/>
</dbReference>
<name>A0ABD1KNC2_9TELE</name>
<dbReference type="AlphaFoldDB" id="A0ABD1KNC2"/>
<organism evidence="12 13">
    <name type="scientific">Coilia grayii</name>
    <name type="common">Gray's grenadier anchovy</name>
    <dbReference type="NCBI Taxonomy" id="363190"/>
    <lineage>
        <taxon>Eukaryota</taxon>
        <taxon>Metazoa</taxon>
        <taxon>Chordata</taxon>
        <taxon>Craniata</taxon>
        <taxon>Vertebrata</taxon>
        <taxon>Euteleostomi</taxon>
        <taxon>Actinopterygii</taxon>
        <taxon>Neopterygii</taxon>
        <taxon>Teleostei</taxon>
        <taxon>Clupei</taxon>
        <taxon>Clupeiformes</taxon>
        <taxon>Clupeoidei</taxon>
        <taxon>Engraulidae</taxon>
        <taxon>Coilinae</taxon>
        <taxon>Coilia</taxon>
    </lineage>
</organism>
<dbReference type="CDD" id="cd01377">
    <property type="entry name" value="MYSc_class_II"/>
    <property type="match status" value="1"/>
</dbReference>
<evidence type="ECO:0000256" key="5">
    <source>
        <dbReference type="ARBA" id="ARBA00023123"/>
    </source>
</evidence>
<keyword evidence="2 8" id="KW-0547">Nucleotide-binding</keyword>
<evidence type="ECO:0000256" key="6">
    <source>
        <dbReference type="ARBA" id="ARBA00023175"/>
    </source>
</evidence>
<comment type="caution">
    <text evidence="12">The sequence shown here is derived from an EMBL/GenBank/DDBJ whole genome shotgun (WGS) entry which is preliminary data.</text>
</comment>
<dbReference type="GO" id="GO:0003779">
    <property type="term" value="F:actin binding"/>
    <property type="evidence" value="ECO:0007669"/>
    <property type="project" value="UniProtKB-KW"/>
</dbReference>
<dbReference type="Gene3D" id="2.30.30.360">
    <property type="entry name" value="Myosin S1 fragment, N-terminal"/>
    <property type="match status" value="1"/>
</dbReference>
<dbReference type="FunFam" id="1.20.58.530:FF:000001">
    <property type="entry name" value="Myosin heavy chain"/>
    <property type="match status" value="1"/>
</dbReference>
<dbReference type="FunFam" id="3.40.850.10:FF:000024">
    <property type="entry name" value="Myosin heavy chain, isoform J"/>
    <property type="match status" value="1"/>
</dbReference>
<dbReference type="SUPFAM" id="SSF90257">
    <property type="entry name" value="Myosin rod fragments"/>
    <property type="match status" value="1"/>
</dbReference>
<dbReference type="GO" id="GO:0003774">
    <property type="term" value="F:cytoskeletal motor activity"/>
    <property type="evidence" value="ECO:0007669"/>
    <property type="project" value="UniProtKB-UniRule"/>
</dbReference>
<reference evidence="12 13" key="1">
    <citation type="submission" date="2024-09" db="EMBL/GenBank/DDBJ databases">
        <title>A chromosome-level genome assembly of Gray's grenadier anchovy, Coilia grayii.</title>
        <authorList>
            <person name="Fu Z."/>
        </authorList>
    </citation>
    <scope>NUCLEOTIDE SEQUENCE [LARGE SCALE GENOMIC DNA]</scope>
    <source>
        <strain evidence="12">G4</strain>
        <tissue evidence="12">Muscle</tissue>
    </source>
</reference>
<dbReference type="InterPro" id="IPR002928">
    <property type="entry name" value="Myosin_tail"/>
</dbReference>
<dbReference type="InterPro" id="IPR036961">
    <property type="entry name" value="Kinesin_motor_dom_sf"/>
</dbReference>
<evidence type="ECO:0008006" key="14">
    <source>
        <dbReference type="Google" id="ProtNLM"/>
    </source>
</evidence>
<dbReference type="Gene3D" id="6.10.250.2420">
    <property type="match status" value="1"/>
</dbReference>
<gene>
    <name evidence="12" type="ORF">ACEWY4_004885</name>
</gene>
<proteinExistence type="inferred from homology"/>
<evidence type="ECO:0000256" key="7">
    <source>
        <dbReference type="ARBA" id="ARBA00023203"/>
    </source>
</evidence>
<feature type="domain" description="Myosin motor" evidence="10">
    <location>
        <begin position="524"/>
        <end position="616"/>
    </location>
</feature>
<evidence type="ECO:0000256" key="2">
    <source>
        <dbReference type="ARBA" id="ARBA00022741"/>
    </source>
</evidence>
<keyword evidence="3 8" id="KW-0067">ATP-binding</keyword>
<evidence type="ECO:0000259" key="11">
    <source>
        <dbReference type="PROSITE" id="PS51844"/>
    </source>
</evidence>
<dbReference type="Pfam" id="PF02736">
    <property type="entry name" value="Myosin_N"/>
    <property type="match status" value="1"/>
</dbReference>
<dbReference type="Proteomes" id="UP001591681">
    <property type="component" value="Unassembled WGS sequence"/>
</dbReference>
<feature type="compositionally biased region" description="Basic and acidic residues" evidence="9">
    <location>
        <begin position="874"/>
        <end position="885"/>
    </location>
</feature>
<dbReference type="PROSITE" id="PS51456">
    <property type="entry name" value="MYOSIN_MOTOR"/>
    <property type="match status" value="2"/>
</dbReference>
<dbReference type="Gene3D" id="3.40.850.10">
    <property type="entry name" value="Kinesin motor domain"/>
    <property type="match status" value="2"/>
</dbReference>
<dbReference type="SMART" id="SM00242">
    <property type="entry name" value="MYSc"/>
    <property type="match status" value="1"/>
</dbReference>
<dbReference type="PANTHER" id="PTHR13140:SF857">
    <property type="entry name" value="MYOSIN-11"/>
    <property type="match status" value="1"/>
</dbReference>
<evidence type="ECO:0000313" key="12">
    <source>
        <dbReference type="EMBL" id="KAL2100491.1"/>
    </source>
</evidence>
<dbReference type="PANTHER" id="PTHR13140">
    <property type="entry name" value="MYOSIN"/>
    <property type="match status" value="1"/>
</dbReference>
<dbReference type="GO" id="GO:0005737">
    <property type="term" value="C:cytoplasm"/>
    <property type="evidence" value="ECO:0007669"/>
    <property type="project" value="UniProtKB-ARBA"/>
</dbReference>
<dbReference type="Gene3D" id="1.20.120.720">
    <property type="entry name" value="Myosin VI head, motor domain, U50 subdomain"/>
    <property type="match status" value="1"/>
</dbReference>
<dbReference type="GO" id="GO:0016459">
    <property type="term" value="C:myosin complex"/>
    <property type="evidence" value="ECO:0007669"/>
    <property type="project" value="UniProtKB-KW"/>
</dbReference>
<dbReference type="Gene3D" id="1.20.120.330">
    <property type="entry name" value="Nucleotidyltransferases domain 2"/>
    <property type="match status" value="1"/>
</dbReference>
<dbReference type="EMBL" id="JBHFQA010000004">
    <property type="protein sequence ID" value="KAL2100491.1"/>
    <property type="molecule type" value="Genomic_DNA"/>
</dbReference>
<evidence type="ECO:0000256" key="4">
    <source>
        <dbReference type="ARBA" id="ARBA00023054"/>
    </source>
</evidence>
<feature type="binding site" evidence="8">
    <location>
        <begin position="179"/>
        <end position="186"/>
    </location>
    <ligand>
        <name>ATP</name>
        <dbReference type="ChEBI" id="CHEBI:30616"/>
    </ligand>
</feature>
<evidence type="ECO:0000256" key="9">
    <source>
        <dbReference type="SAM" id="MobiDB-lite"/>
    </source>
</evidence>
<dbReference type="GO" id="GO:0005524">
    <property type="term" value="F:ATP binding"/>
    <property type="evidence" value="ECO:0007669"/>
    <property type="project" value="UniProtKB-UniRule"/>
</dbReference>
<dbReference type="Pfam" id="PF01576">
    <property type="entry name" value="Myosin_tail_1"/>
    <property type="match status" value="1"/>
</dbReference>
<keyword evidence="7 8" id="KW-0009">Actin-binding</keyword>
<keyword evidence="6 8" id="KW-0505">Motor protein</keyword>
<dbReference type="InterPro" id="IPR004009">
    <property type="entry name" value="SH3_Myosin"/>
</dbReference>
<dbReference type="FunFam" id="1.20.120.720:FF:000001">
    <property type="entry name" value="Myosin heavy chain, muscle"/>
    <property type="match status" value="1"/>
</dbReference>
<comment type="caution">
    <text evidence="8">Lacks conserved residue(s) required for the propagation of feature annotation.</text>
</comment>
<keyword evidence="13" id="KW-1185">Reference proteome</keyword>
<dbReference type="Gene3D" id="1.20.58.530">
    <property type="match status" value="1"/>
</dbReference>
<dbReference type="Pfam" id="PF00063">
    <property type="entry name" value="Myosin_head"/>
    <property type="match status" value="3"/>
</dbReference>
<keyword evidence="4" id="KW-0175">Coiled coil</keyword>
<evidence type="ECO:0000256" key="1">
    <source>
        <dbReference type="ARBA" id="ARBA00008314"/>
    </source>
</evidence>
<dbReference type="InterPro" id="IPR008989">
    <property type="entry name" value="Myosin_S1_N"/>
</dbReference>
<protein>
    <recommendedName>
        <fullName evidence="14">Myosin heavy chain</fullName>
    </recommendedName>
</protein>
<dbReference type="PROSITE" id="PS51844">
    <property type="entry name" value="SH3_LIKE"/>
    <property type="match status" value="1"/>
</dbReference>
<evidence type="ECO:0000256" key="8">
    <source>
        <dbReference type="PROSITE-ProRule" id="PRU00782"/>
    </source>
</evidence>
<dbReference type="FunFam" id="2.30.30.360:FF:000001">
    <property type="entry name" value="Myosin heavy chain"/>
    <property type="match status" value="1"/>
</dbReference>
<feature type="domain" description="Myosin motor" evidence="10">
    <location>
        <begin position="86"/>
        <end position="505"/>
    </location>
</feature>
<sequence>MGDADMAVYGPAAIYLRKPEKERIEAQTKPFDAKTACYVADKEELYLKGTIKSRDGGKVVVEVLDTKEERTVKDDDVTPMNPPKFDKIEDMAMMTHLNEAAVLYNLKERYAAWMIYTYSGLFCVTVNPYKWLPVYDPAVVAAYRGKKRMEAPPHIFSVSDNAYQFMLQDRENQSVLITGESGAGKTVNTKRVIQYFATIAVSGGDKKKKEAEAAPSSKLQGSLEDQIIAANPLLEAYGNAKTVRNDNSSRFGKFIRIHFGTSGKLASADIETYADKVAYLMGLNSADMLKALCYPRVKVGNEYVTKGQTVPQVLNAVSALAKSVYERMFLWMVIRINQMLDTKQPRQFFIGVLDIAGFEIFDFNSMEQLCINFTNEKLQQFFNHHMFVLEQEEYKKEGIDWEFIDFGMDLAACIELIEKPMGIFAILEEECMFPKASDTTFKNKLYDQHLGKCNAFQKPKPAKGKAEAHFSLVHYAGTVDYNIGGWLDKNKDPLNESVVQLYQKSCVKLLPILYPPVVEGLMQNFLVIHQLRCNGVLEGIRICRKGFPSRILYGDFKQRYKVLNASVIPEGQFIDNKKAAEKLLGSIDVDHTQYKFGHTKVFFKAGLLGTLEEMRDEKLASLVTMTQALCRAYLMRREFVKMMERRKKLAQRLQEAEEQIEAVNSKCASLEKTKQRLQGEVEDLMIDVERANALAANLDKKQRNFDKVLAEWKQKFEEGQAELEGAQKEARSLSTELFKMKNSYEEALDQLETLKRENKNLQQEISDLTEQLGETGKSIHELEKAKKTVETEKAEIQTALEEAETEEDKKNMARLQDLVDKLQLKVKSYKRHSEEAEEQANGHLSKLRKVQHELEEAEERADIAESQVNKLRAKSRDSGKGKEAE</sequence>
<evidence type="ECO:0000259" key="10">
    <source>
        <dbReference type="PROSITE" id="PS51456"/>
    </source>
</evidence>
<comment type="similarity">
    <text evidence="1 8">Belongs to the TRAFAC class myosin-kinesin ATPase superfamily. Myosin family.</text>
</comment>
<keyword evidence="5 8" id="KW-0518">Myosin</keyword>
<dbReference type="SUPFAM" id="SSF52540">
    <property type="entry name" value="P-loop containing nucleoside triphosphate hydrolases"/>
    <property type="match status" value="1"/>
</dbReference>
<dbReference type="PRINTS" id="PR00193">
    <property type="entry name" value="MYOSINHEAVY"/>
</dbReference>
<evidence type="ECO:0000313" key="13">
    <source>
        <dbReference type="Proteomes" id="UP001591681"/>
    </source>
</evidence>
<evidence type="ECO:0000256" key="3">
    <source>
        <dbReference type="ARBA" id="ARBA00022840"/>
    </source>
</evidence>
<dbReference type="Gene3D" id="1.20.5.4820">
    <property type="match status" value="1"/>
</dbReference>
<feature type="region of interest" description="Disordered" evidence="9">
    <location>
        <begin position="829"/>
        <end position="885"/>
    </location>
</feature>
<accession>A0ABD1KNC2</accession>
<dbReference type="InterPro" id="IPR001609">
    <property type="entry name" value="Myosin_head_motor_dom-like"/>
</dbReference>